<protein>
    <recommendedName>
        <fullName evidence="3">Peptidase M41 domain-containing protein</fullName>
    </recommendedName>
</protein>
<name>A0ABZ0PNV8_9PROT</name>
<evidence type="ECO:0008006" key="3">
    <source>
        <dbReference type="Google" id="ProtNLM"/>
    </source>
</evidence>
<evidence type="ECO:0000313" key="2">
    <source>
        <dbReference type="Proteomes" id="UP001305521"/>
    </source>
</evidence>
<dbReference type="SUPFAM" id="SSF140990">
    <property type="entry name" value="FtsH protease domain-like"/>
    <property type="match status" value="1"/>
</dbReference>
<reference evidence="1 2" key="1">
    <citation type="submission" date="2023-11" db="EMBL/GenBank/DDBJ databases">
        <title>Arctic aerobic anoxygenic photoheterotroph Sediminicoccus rosea KRV36 adapts its photosynthesis to long days of polar summer.</title>
        <authorList>
            <person name="Tomasch J."/>
            <person name="Kopejtka K."/>
            <person name="Bily T."/>
            <person name="Gardiner A.T."/>
            <person name="Gardian Z."/>
            <person name="Shivaramu S."/>
            <person name="Koblizek M."/>
            <person name="Engelhardt F."/>
            <person name="Kaftan D."/>
        </authorList>
    </citation>
    <scope>NUCLEOTIDE SEQUENCE [LARGE SCALE GENOMIC DNA]</scope>
    <source>
        <strain evidence="1 2">R-30</strain>
    </source>
</reference>
<organism evidence="1 2">
    <name type="scientific">Sediminicoccus rosea</name>
    <dbReference type="NCBI Taxonomy" id="1225128"/>
    <lineage>
        <taxon>Bacteria</taxon>
        <taxon>Pseudomonadati</taxon>
        <taxon>Pseudomonadota</taxon>
        <taxon>Alphaproteobacteria</taxon>
        <taxon>Acetobacterales</taxon>
        <taxon>Roseomonadaceae</taxon>
        <taxon>Sediminicoccus</taxon>
    </lineage>
</organism>
<dbReference type="Proteomes" id="UP001305521">
    <property type="component" value="Chromosome"/>
</dbReference>
<accession>A0ABZ0PNV8</accession>
<keyword evidence="2" id="KW-1185">Reference proteome</keyword>
<sequence length="233" mass="24959">MAAAILNGETERPTQADVARHEAGHVMGSALLGGGTRSSWVRYCQGAWIGMTVPRDVPAWHVPKIGGLQMLTPQGCIARTVFCWSGPVAERQHGRGGGALNLANDMAEMVQGCEALRVGITMAMFPNAQPEDHDDYESIQHAGKVITDRLHGWTVAALGRELERVEATAAKLVTHGRLIGRQLDWIMRGLTPISPSDLFDHLRQGLAVGPLPPNIPPAYLEGMQASAFGSGAE</sequence>
<proteinExistence type="predicted"/>
<dbReference type="InterPro" id="IPR037219">
    <property type="entry name" value="Peptidase_M41-like"/>
</dbReference>
<evidence type="ECO:0000313" key="1">
    <source>
        <dbReference type="EMBL" id="WPB86916.1"/>
    </source>
</evidence>
<dbReference type="EMBL" id="CP137852">
    <property type="protein sequence ID" value="WPB86916.1"/>
    <property type="molecule type" value="Genomic_DNA"/>
</dbReference>
<dbReference type="RefSeq" id="WP_318650873.1">
    <property type="nucleotide sequence ID" value="NZ_CP137852.1"/>
</dbReference>
<gene>
    <name evidence="1" type="ORF">R9Z33_08560</name>
</gene>